<accession>A0AC35FG81</accession>
<proteinExistence type="predicted"/>
<dbReference type="Proteomes" id="UP000887580">
    <property type="component" value="Unplaced"/>
</dbReference>
<name>A0AC35FG81_9BILA</name>
<dbReference type="WBParaSite" id="PS1159_v2.g16523.t1">
    <property type="protein sequence ID" value="PS1159_v2.g16523.t1"/>
    <property type="gene ID" value="PS1159_v2.g16523"/>
</dbReference>
<evidence type="ECO:0000313" key="2">
    <source>
        <dbReference type="WBParaSite" id="PS1159_v2.g16523.t1"/>
    </source>
</evidence>
<sequence length="127" mass="13077">MGIYIGEEPSNLTKNLIKSYQASIRQSLPPSTARSAAAAKEKNHILSMPHSSSPATSAISSTVAVPIEQSTIPAATSAPTTTTDISSTQDTSLNLTFQTTAAALNPVISSFSSSPSETTTSLSTTFA</sequence>
<reference evidence="2" key="1">
    <citation type="submission" date="2022-11" db="UniProtKB">
        <authorList>
            <consortium name="WormBaseParasite"/>
        </authorList>
    </citation>
    <scope>IDENTIFICATION</scope>
</reference>
<evidence type="ECO:0000313" key="1">
    <source>
        <dbReference type="Proteomes" id="UP000887580"/>
    </source>
</evidence>
<protein>
    <submittedName>
        <fullName evidence="2">Uncharacterized protein</fullName>
    </submittedName>
</protein>
<organism evidence="1 2">
    <name type="scientific">Panagrolaimus sp. PS1159</name>
    <dbReference type="NCBI Taxonomy" id="55785"/>
    <lineage>
        <taxon>Eukaryota</taxon>
        <taxon>Metazoa</taxon>
        <taxon>Ecdysozoa</taxon>
        <taxon>Nematoda</taxon>
        <taxon>Chromadorea</taxon>
        <taxon>Rhabditida</taxon>
        <taxon>Tylenchina</taxon>
        <taxon>Panagrolaimomorpha</taxon>
        <taxon>Panagrolaimoidea</taxon>
        <taxon>Panagrolaimidae</taxon>
        <taxon>Panagrolaimus</taxon>
    </lineage>
</organism>